<evidence type="ECO:0008006" key="3">
    <source>
        <dbReference type="Google" id="ProtNLM"/>
    </source>
</evidence>
<name>A0ABS8RI30_DATST</name>
<dbReference type="EMBL" id="JACEIK010000014">
    <property type="protein sequence ID" value="MCD7446472.1"/>
    <property type="molecule type" value="Genomic_DNA"/>
</dbReference>
<organism evidence="1 2">
    <name type="scientific">Datura stramonium</name>
    <name type="common">Jimsonweed</name>
    <name type="synonym">Common thornapple</name>
    <dbReference type="NCBI Taxonomy" id="4076"/>
    <lineage>
        <taxon>Eukaryota</taxon>
        <taxon>Viridiplantae</taxon>
        <taxon>Streptophyta</taxon>
        <taxon>Embryophyta</taxon>
        <taxon>Tracheophyta</taxon>
        <taxon>Spermatophyta</taxon>
        <taxon>Magnoliopsida</taxon>
        <taxon>eudicotyledons</taxon>
        <taxon>Gunneridae</taxon>
        <taxon>Pentapetalae</taxon>
        <taxon>asterids</taxon>
        <taxon>lamiids</taxon>
        <taxon>Solanales</taxon>
        <taxon>Solanaceae</taxon>
        <taxon>Solanoideae</taxon>
        <taxon>Datureae</taxon>
        <taxon>Datura</taxon>
    </lineage>
</organism>
<dbReference type="Proteomes" id="UP000823775">
    <property type="component" value="Unassembled WGS sequence"/>
</dbReference>
<evidence type="ECO:0000313" key="2">
    <source>
        <dbReference type="Proteomes" id="UP000823775"/>
    </source>
</evidence>
<comment type="caution">
    <text evidence="1">The sequence shown here is derived from an EMBL/GenBank/DDBJ whole genome shotgun (WGS) entry which is preliminary data.</text>
</comment>
<protein>
    <recommendedName>
        <fullName evidence="3">F-box associated domain-containing protein</fullName>
    </recommendedName>
</protein>
<gene>
    <name evidence="1" type="ORF">HAX54_007786</name>
</gene>
<sequence length="202" mass="23226">MLPLPCPLEGFDTRPSAFLRSTNSIVDESVNFLDRRVYIVASFNSQSVNKQRIYYVYSPVMKWCLALPKTKICIKNPAVGFICKVRDLEKDVISFTIVCYSIPNLWGLYFTSITIESFSSETNMWTINFLKLDVPLGLCPSLHRETSSAGDIDGVFCWLGQQPQITVYYSVHKLCGLWNCLKRLWPETVVFLEYQVGNCTWY</sequence>
<reference evidence="1 2" key="1">
    <citation type="journal article" date="2021" name="BMC Genomics">
        <title>Datura genome reveals duplications of psychoactive alkaloid biosynthetic genes and high mutation rate following tissue culture.</title>
        <authorList>
            <person name="Rajewski A."/>
            <person name="Carter-House D."/>
            <person name="Stajich J."/>
            <person name="Litt A."/>
        </authorList>
    </citation>
    <scope>NUCLEOTIDE SEQUENCE [LARGE SCALE GENOMIC DNA]</scope>
    <source>
        <strain evidence="1">AR-01</strain>
    </source>
</reference>
<proteinExistence type="predicted"/>
<evidence type="ECO:0000313" key="1">
    <source>
        <dbReference type="EMBL" id="MCD7446472.1"/>
    </source>
</evidence>
<keyword evidence="2" id="KW-1185">Reference proteome</keyword>
<accession>A0ABS8RI30</accession>